<name>A0A7S7NMI7_PALFE</name>
<keyword evidence="1" id="KW-0175">Coiled coil</keyword>
<evidence type="ECO:0000256" key="1">
    <source>
        <dbReference type="SAM" id="Coils"/>
    </source>
</evidence>
<keyword evidence="2" id="KW-0812">Transmembrane</keyword>
<evidence type="ECO:0000313" key="4">
    <source>
        <dbReference type="Proteomes" id="UP000593892"/>
    </source>
</evidence>
<reference evidence="3 4" key="1">
    <citation type="submission" date="2020-10" db="EMBL/GenBank/DDBJ databases">
        <title>Complete genome sequence of Paludibaculum fermentans P105T, a facultatively anaerobic acidobacterium capable of dissimilatory Fe(III) reduction.</title>
        <authorList>
            <person name="Dedysh S.N."/>
            <person name="Beletsky A.V."/>
            <person name="Kulichevskaya I.S."/>
            <person name="Mardanov A.V."/>
            <person name="Ravin N.V."/>
        </authorList>
    </citation>
    <scope>NUCLEOTIDE SEQUENCE [LARGE SCALE GENOMIC DNA]</scope>
    <source>
        <strain evidence="3 4">P105</strain>
    </source>
</reference>
<evidence type="ECO:0000256" key="2">
    <source>
        <dbReference type="SAM" id="Phobius"/>
    </source>
</evidence>
<dbReference type="AlphaFoldDB" id="A0A7S7NMI7"/>
<organism evidence="3 4">
    <name type="scientific">Paludibaculum fermentans</name>
    <dbReference type="NCBI Taxonomy" id="1473598"/>
    <lineage>
        <taxon>Bacteria</taxon>
        <taxon>Pseudomonadati</taxon>
        <taxon>Acidobacteriota</taxon>
        <taxon>Terriglobia</taxon>
        <taxon>Bryobacterales</taxon>
        <taxon>Bryobacteraceae</taxon>
        <taxon>Paludibaculum</taxon>
    </lineage>
</organism>
<feature type="coiled-coil region" evidence="1">
    <location>
        <begin position="46"/>
        <end position="73"/>
    </location>
</feature>
<evidence type="ECO:0000313" key="3">
    <source>
        <dbReference type="EMBL" id="QOY86345.1"/>
    </source>
</evidence>
<feature type="transmembrane region" description="Helical" evidence="2">
    <location>
        <begin position="6"/>
        <end position="32"/>
    </location>
</feature>
<accession>A0A7S7NMI7</accession>
<keyword evidence="2" id="KW-1133">Transmembrane helix</keyword>
<proteinExistence type="predicted"/>
<dbReference type="KEGG" id="pfer:IRI77_26540"/>
<evidence type="ECO:0008006" key="5">
    <source>
        <dbReference type="Google" id="ProtNLM"/>
    </source>
</evidence>
<dbReference type="EMBL" id="CP063849">
    <property type="protein sequence ID" value="QOY86345.1"/>
    <property type="molecule type" value="Genomic_DNA"/>
</dbReference>
<keyword evidence="4" id="KW-1185">Reference proteome</keyword>
<dbReference type="Proteomes" id="UP000593892">
    <property type="component" value="Chromosome"/>
</dbReference>
<dbReference type="RefSeq" id="WP_194448014.1">
    <property type="nucleotide sequence ID" value="NZ_CP063849.1"/>
</dbReference>
<gene>
    <name evidence="3" type="ORF">IRI77_26540</name>
</gene>
<protein>
    <recommendedName>
        <fullName evidence="5">DUF948 domain-containing protein</fullName>
    </recommendedName>
</protein>
<keyword evidence="2" id="KW-0472">Membrane</keyword>
<sequence length="168" mass="18506">MQSDAAFYLMAGAVSISSIALLMNALASLGIYRTVKKLQQDVSPLIPEAKETLAQAQKVMTEATRDVKEITTQARDIMQAIDSQLTHLDNARQELSTHLRIQGERVELVVEDVLMRVQDVVSVVHGGVLRPVREVSGVVAGVKAAVQTFLRGRRPTVDRATHDEEMFI</sequence>